<dbReference type="Proteomes" id="UP000265520">
    <property type="component" value="Unassembled WGS sequence"/>
</dbReference>
<name>A0A392VEP5_9FABA</name>
<comment type="caution">
    <text evidence="1">The sequence shown here is derived from an EMBL/GenBank/DDBJ whole genome shotgun (WGS) entry which is preliminary data.</text>
</comment>
<accession>A0A392VEP5</accession>
<organism evidence="1 2">
    <name type="scientific">Trifolium medium</name>
    <dbReference type="NCBI Taxonomy" id="97028"/>
    <lineage>
        <taxon>Eukaryota</taxon>
        <taxon>Viridiplantae</taxon>
        <taxon>Streptophyta</taxon>
        <taxon>Embryophyta</taxon>
        <taxon>Tracheophyta</taxon>
        <taxon>Spermatophyta</taxon>
        <taxon>Magnoliopsida</taxon>
        <taxon>eudicotyledons</taxon>
        <taxon>Gunneridae</taxon>
        <taxon>Pentapetalae</taxon>
        <taxon>rosids</taxon>
        <taxon>fabids</taxon>
        <taxon>Fabales</taxon>
        <taxon>Fabaceae</taxon>
        <taxon>Papilionoideae</taxon>
        <taxon>50 kb inversion clade</taxon>
        <taxon>NPAAA clade</taxon>
        <taxon>Hologalegina</taxon>
        <taxon>IRL clade</taxon>
        <taxon>Trifolieae</taxon>
        <taxon>Trifolium</taxon>
    </lineage>
</organism>
<reference evidence="1 2" key="1">
    <citation type="journal article" date="2018" name="Front. Plant Sci.">
        <title>Red Clover (Trifolium pratense) and Zigzag Clover (T. medium) - A Picture of Genomic Similarities and Differences.</title>
        <authorList>
            <person name="Dluhosova J."/>
            <person name="Istvanek J."/>
            <person name="Nedelnik J."/>
            <person name="Repkova J."/>
        </authorList>
    </citation>
    <scope>NUCLEOTIDE SEQUENCE [LARGE SCALE GENOMIC DNA]</scope>
    <source>
        <strain evidence="2">cv. 10/8</strain>
        <tissue evidence="1">Leaf</tissue>
    </source>
</reference>
<evidence type="ECO:0000313" key="2">
    <source>
        <dbReference type="Proteomes" id="UP000265520"/>
    </source>
</evidence>
<feature type="non-terminal residue" evidence="1">
    <location>
        <position position="12"/>
    </location>
</feature>
<protein>
    <submittedName>
        <fullName evidence="1">Uncharacterized protein</fullName>
    </submittedName>
</protein>
<evidence type="ECO:0000313" key="1">
    <source>
        <dbReference type="EMBL" id="MCI86327.1"/>
    </source>
</evidence>
<keyword evidence="2" id="KW-1185">Reference proteome</keyword>
<proteinExistence type="predicted"/>
<sequence>MGTPFERQYQYR</sequence>
<dbReference type="EMBL" id="LXQA011137310">
    <property type="protein sequence ID" value="MCI86327.1"/>
    <property type="molecule type" value="Genomic_DNA"/>
</dbReference>